<comment type="caution">
    <text evidence="1">The sequence shown here is derived from an EMBL/GenBank/DDBJ whole genome shotgun (WGS) entry which is preliminary data.</text>
</comment>
<keyword evidence="2" id="KW-1185">Reference proteome</keyword>
<evidence type="ECO:0008006" key="3">
    <source>
        <dbReference type="Google" id="ProtNLM"/>
    </source>
</evidence>
<dbReference type="RefSeq" id="WP_370397510.1">
    <property type="nucleotide sequence ID" value="NZ_JALBUT010000008.1"/>
</dbReference>
<name>A0ABU4WHM3_9BACT</name>
<sequence>MKTFFKTAFVLFALISAACSSVKQNYETVFCAEENCADSSHIKSSVLFAIAMPDESKYIEKEYGLKKLSKNISSNGKISCITTGVGKNCVNSSLENTAVHGNVLVINVGYCGSNVISKGELCKVNKVAKIETPNAISKISDFGGVPCFSSDKFVEESDIKEPCVFDMELFYFHKKFPNLISYKIVSDNLSHSEYEGFKNFNANDSWKHFFKTIAPALQNKN</sequence>
<gene>
    <name evidence="1" type="ORF">MOX91_07710</name>
</gene>
<evidence type="ECO:0000313" key="1">
    <source>
        <dbReference type="EMBL" id="MDX8416058.1"/>
    </source>
</evidence>
<organism evidence="1 2">
    <name type="scientific">Intestinicryptomonas porci</name>
    <dbReference type="NCBI Taxonomy" id="2926320"/>
    <lineage>
        <taxon>Bacteria</taxon>
        <taxon>Pseudomonadati</taxon>
        <taxon>Verrucomicrobiota</taxon>
        <taxon>Opitutia</taxon>
        <taxon>Opitutales</taxon>
        <taxon>Intestinicryptomonaceae</taxon>
        <taxon>Intestinicryptomonas</taxon>
    </lineage>
</organism>
<accession>A0ABU4WHM3</accession>
<dbReference type="Gene3D" id="3.40.50.1580">
    <property type="entry name" value="Nucleoside phosphorylase domain"/>
    <property type="match status" value="1"/>
</dbReference>
<reference evidence="1 2" key="1">
    <citation type="submission" date="2022-03" db="EMBL/GenBank/DDBJ databases">
        <title>Novel taxa within the pig intestine.</title>
        <authorList>
            <person name="Wylensek D."/>
            <person name="Bishof K."/>
            <person name="Afrizal A."/>
            <person name="Clavel T."/>
        </authorList>
    </citation>
    <scope>NUCLEOTIDE SEQUENCE [LARGE SCALE GENOMIC DNA]</scope>
    <source>
        <strain evidence="1 2">CLA-KB-P66</strain>
    </source>
</reference>
<evidence type="ECO:0000313" key="2">
    <source>
        <dbReference type="Proteomes" id="UP001275932"/>
    </source>
</evidence>
<dbReference type="Proteomes" id="UP001275932">
    <property type="component" value="Unassembled WGS sequence"/>
</dbReference>
<proteinExistence type="predicted"/>
<dbReference type="EMBL" id="JALBUT010000008">
    <property type="protein sequence ID" value="MDX8416058.1"/>
    <property type="molecule type" value="Genomic_DNA"/>
</dbReference>
<dbReference type="SUPFAM" id="SSF53167">
    <property type="entry name" value="Purine and uridine phosphorylases"/>
    <property type="match status" value="1"/>
</dbReference>
<dbReference type="InterPro" id="IPR035994">
    <property type="entry name" value="Nucleoside_phosphorylase_sf"/>
</dbReference>
<dbReference type="PROSITE" id="PS51257">
    <property type="entry name" value="PROKAR_LIPOPROTEIN"/>
    <property type="match status" value="1"/>
</dbReference>
<protein>
    <recommendedName>
        <fullName evidence="3">Lipoprotein</fullName>
    </recommendedName>
</protein>